<evidence type="ECO:0000313" key="2">
    <source>
        <dbReference type="Proteomes" id="UP000232003"/>
    </source>
</evidence>
<gene>
    <name evidence="1" type="ORF">COO91_02005</name>
</gene>
<sequence>MNRKIGKATPNTAKYEYYWRYRNQRLGRLVASDCSRESVLKAIA</sequence>
<organism evidence="1 2">
    <name type="scientific">Nostoc flagelliforme CCNUN1</name>
    <dbReference type="NCBI Taxonomy" id="2038116"/>
    <lineage>
        <taxon>Bacteria</taxon>
        <taxon>Bacillati</taxon>
        <taxon>Cyanobacteriota</taxon>
        <taxon>Cyanophyceae</taxon>
        <taxon>Nostocales</taxon>
        <taxon>Nostocaceae</taxon>
        <taxon>Nostoc</taxon>
    </lineage>
</organism>
<dbReference type="EMBL" id="CP024785">
    <property type="protein sequence ID" value="AUB36104.1"/>
    <property type="molecule type" value="Genomic_DNA"/>
</dbReference>
<reference evidence="1 2" key="1">
    <citation type="submission" date="2017-11" db="EMBL/GenBank/DDBJ databases">
        <title>Complete genome of a free-living desiccation-tolerant cyanobacterium and its photosynthetic adaptation to extreme terrestrial habitat.</title>
        <authorList>
            <person name="Shang J."/>
        </authorList>
    </citation>
    <scope>NUCLEOTIDE SEQUENCE [LARGE SCALE GENOMIC DNA]</scope>
    <source>
        <strain evidence="1 2">CCNUN1</strain>
    </source>
</reference>
<keyword evidence="2" id="KW-1185">Reference proteome</keyword>
<accession>A0A2K8SKV7</accession>
<name>A0A2K8SKV7_9NOSO</name>
<dbReference type="Proteomes" id="UP000232003">
    <property type="component" value="Chromosome"/>
</dbReference>
<dbReference type="KEGG" id="nfl:COO91_02005"/>
<dbReference type="RefSeq" id="WP_263983704.1">
    <property type="nucleotide sequence ID" value="NZ_CAWNNC010000001.1"/>
</dbReference>
<dbReference type="AlphaFoldDB" id="A0A2K8SKV7"/>
<evidence type="ECO:0000313" key="1">
    <source>
        <dbReference type="EMBL" id="AUB36104.1"/>
    </source>
</evidence>
<proteinExistence type="predicted"/>
<protein>
    <submittedName>
        <fullName evidence="1">Uncharacterized protein</fullName>
    </submittedName>
</protein>